<feature type="signal peptide" evidence="1">
    <location>
        <begin position="1"/>
        <end position="26"/>
    </location>
</feature>
<feature type="domain" description="DUF6923" evidence="2">
    <location>
        <begin position="148"/>
        <end position="256"/>
    </location>
</feature>
<organism evidence="3 4">
    <name type="scientific">Paenibacillus macquariensis</name>
    <dbReference type="NCBI Taxonomy" id="948756"/>
    <lineage>
        <taxon>Bacteria</taxon>
        <taxon>Bacillati</taxon>
        <taxon>Bacillota</taxon>
        <taxon>Bacilli</taxon>
        <taxon>Bacillales</taxon>
        <taxon>Paenibacillaceae</taxon>
        <taxon>Paenibacillus</taxon>
    </lineage>
</organism>
<protein>
    <recommendedName>
        <fullName evidence="2">DUF6923 domain-containing protein</fullName>
    </recommendedName>
</protein>
<evidence type="ECO:0000259" key="2">
    <source>
        <dbReference type="Pfam" id="PF21959"/>
    </source>
</evidence>
<dbReference type="RefSeq" id="WP_068579883.1">
    <property type="nucleotide sequence ID" value="NZ_FTNK01000010.1"/>
</dbReference>
<dbReference type="SUPFAM" id="SSF63825">
    <property type="entry name" value="YWTD domain"/>
    <property type="match status" value="1"/>
</dbReference>
<accession>A0ABY1K5S1</accession>
<dbReference type="InterPro" id="IPR054215">
    <property type="entry name" value="DUF6923"/>
</dbReference>
<name>A0ABY1K5S1_9BACL</name>
<reference evidence="3 4" key="1">
    <citation type="submission" date="2017-01" db="EMBL/GenBank/DDBJ databases">
        <authorList>
            <person name="Varghese N."/>
            <person name="Submissions S."/>
        </authorList>
    </citation>
    <scope>NUCLEOTIDE SEQUENCE [LARGE SCALE GENOMIC DNA]</scope>
    <source>
        <strain evidence="3 4">ATCC 23464</strain>
    </source>
</reference>
<evidence type="ECO:0000256" key="1">
    <source>
        <dbReference type="SAM" id="SignalP"/>
    </source>
</evidence>
<keyword evidence="4" id="KW-1185">Reference proteome</keyword>
<dbReference type="InterPro" id="IPR015943">
    <property type="entry name" value="WD40/YVTN_repeat-like_dom_sf"/>
</dbReference>
<proteinExistence type="predicted"/>
<dbReference type="Gene3D" id="2.130.10.10">
    <property type="entry name" value="YVTN repeat-like/Quinoprotein amine dehydrogenase"/>
    <property type="match status" value="1"/>
</dbReference>
<dbReference type="EMBL" id="FTNK01000010">
    <property type="protein sequence ID" value="SIR29893.1"/>
    <property type="molecule type" value="Genomic_DNA"/>
</dbReference>
<evidence type="ECO:0000313" key="3">
    <source>
        <dbReference type="EMBL" id="SIR29893.1"/>
    </source>
</evidence>
<gene>
    <name evidence="3" type="ORF">SAMN05421578_110102</name>
</gene>
<feature type="chain" id="PRO_5046367141" description="DUF6923 domain-containing protein" evidence="1">
    <location>
        <begin position="27"/>
        <end position="292"/>
    </location>
</feature>
<dbReference type="Proteomes" id="UP000186666">
    <property type="component" value="Unassembled WGS sequence"/>
</dbReference>
<evidence type="ECO:0000313" key="4">
    <source>
        <dbReference type="Proteomes" id="UP000186666"/>
    </source>
</evidence>
<comment type="caution">
    <text evidence="3">The sequence shown here is derived from an EMBL/GenBank/DDBJ whole genome shotgun (WGS) entry which is preliminary data.</text>
</comment>
<dbReference type="Pfam" id="PF21959">
    <property type="entry name" value="DUF6923"/>
    <property type="match status" value="1"/>
</dbReference>
<keyword evidence="1" id="KW-0732">Signal</keyword>
<sequence length="292" mass="31327">MKLTRLFGLMCAGVLATSALSMVASAADVGLDNPTSTTVVMDAEVAAASGSWHEVSKQTFWLLDALERGQGVTTDGNSWIFSSPYGLLRTALDGKTVKARNELAIPSAISAQGGDHIGDISYYNGKIYAPIEDGDHYEHPYIALYDANTLQYTGTSYALPLNLHIGGVPWVAVDAARGQVYTAQWSNASVLNVFSLDDMHLIRTVPLTQSIDRIQGAEMYNGVLYASSDNATQTVYQIDTDTGSVSVVFDRNLPSGTEAQGIAVLPTANGAQLHILDVGSNRISLNFRHYAF</sequence>